<dbReference type="InterPro" id="IPR000182">
    <property type="entry name" value="GNAT_dom"/>
</dbReference>
<evidence type="ECO:0000313" key="2">
    <source>
        <dbReference type="EMBL" id="KKJ77741.1"/>
    </source>
</evidence>
<dbReference type="AlphaFoldDB" id="A0A0M2R7W1"/>
<dbReference type="GO" id="GO:0008999">
    <property type="term" value="F:protein-N-terminal-alanine acetyltransferase activity"/>
    <property type="evidence" value="ECO:0007669"/>
    <property type="project" value="TreeGrafter"/>
</dbReference>
<dbReference type="Gene3D" id="3.40.630.30">
    <property type="match status" value="1"/>
</dbReference>
<dbReference type="GO" id="GO:0005737">
    <property type="term" value="C:cytoplasm"/>
    <property type="evidence" value="ECO:0007669"/>
    <property type="project" value="TreeGrafter"/>
</dbReference>
<name>A0A0M2R7W1_9PROT</name>
<dbReference type="SUPFAM" id="SSF55729">
    <property type="entry name" value="Acyl-CoA N-acyltransferases (Nat)"/>
    <property type="match status" value="1"/>
</dbReference>
<accession>A0A0M2R7W1</accession>
<evidence type="ECO:0000313" key="3">
    <source>
        <dbReference type="Proteomes" id="UP000034491"/>
    </source>
</evidence>
<sequence length="241" mass="27382">MCTNSLGQPIGPIVTNWTEPSHPTALELDGQYCKLEKLNPHCHAQDLFNANSESKEGEIWTYLPYGPFAKFESYQRWVEEMAAKTDPLFYAVIDKKTQKALGVASYLRITPVAGSIEVGHINFSPALQKTIIASEAMYLMMRYIFVELGYRRYEWKCNALNEGSKEAAKRLGFSYEGTFRQAGIVKGRNRDTAWFSILDTEWPVMEQAFSRWLAPDNFTGDGNQITSLSDIRNKIKQEQAA</sequence>
<dbReference type="FunFam" id="3.40.630.30:FF:000047">
    <property type="entry name" value="Acetyltransferase, GNAT family"/>
    <property type="match status" value="1"/>
</dbReference>
<dbReference type="OrthoDB" id="5295305at2"/>
<protein>
    <recommendedName>
        <fullName evidence="1">N-acetyltransferase domain-containing protein</fullName>
    </recommendedName>
</protein>
<dbReference type="PANTHER" id="PTHR43441">
    <property type="entry name" value="RIBOSOMAL-PROTEIN-SERINE ACETYLTRANSFERASE"/>
    <property type="match status" value="1"/>
</dbReference>
<organism evidence="2 3">
    <name type="scientific">Kiloniella litopenaei</name>
    <dbReference type="NCBI Taxonomy" id="1549748"/>
    <lineage>
        <taxon>Bacteria</taxon>
        <taxon>Pseudomonadati</taxon>
        <taxon>Pseudomonadota</taxon>
        <taxon>Alphaproteobacteria</taxon>
        <taxon>Rhodospirillales</taxon>
        <taxon>Kiloniellaceae</taxon>
        <taxon>Kiloniella</taxon>
    </lineage>
</organism>
<keyword evidence="3" id="KW-1185">Reference proteome</keyword>
<feature type="domain" description="N-acetyltransferase" evidence="1">
    <location>
        <begin position="33"/>
        <end position="191"/>
    </location>
</feature>
<dbReference type="InterPro" id="IPR016181">
    <property type="entry name" value="Acyl_CoA_acyltransferase"/>
</dbReference>
<reference evidence="2 3" key="1">
    <citation type="submission" date="2015-03" db="EMBL/GenBank/DDBJ databases">
        <title>Genome sequence of Kiloniella sp. P1-1, isolated from the gut microflora of Pacific white shrimp, Penaeus vannamei.</title>
        <authorList>
            <person name="Shao Z."/>
            <person name="Wang L."/>
            <person name="Li X."/>
        </authorList>
    </citation>
    <scope>NUCLEOTIDE SEQUENCE [LARGE SCALE GENOMIC DNA]</scope>
    <source>
        <strain evidence="2 3">P1-1</strain>
    </source>
</reference>
<dbReference type="Proteomes" id="UP000034491">
    <property type="component" value="Unassembled WGS sequence"/>
</dbReference>
<dbReference type="InterPro" id="IPR051908">
    <property type="entry name" value="Ribosomal_N-acetyltransferase"/>
</dbReference>
<gene>
    <name evidence="2" type="ORF">WH95_04655</name>
</gene>
<dbReference type="STRING" id="1549748.WH95_04655"/>
<dbReference type="GO" id="GO:1990189">
    <property type="term" value="F:protein N-terminal-serine acetyltransferase activity"/>
    <property type="evidence" value="ECO:0007669"/>
    <property type="project" value="TreeGrafter"/>
</dbReference>
<dbReference type="PANTHER" id="PTHR43441:SF2">
    <property type="entry name" value="FAMILY ACETYLTRANSFERASE, PUTATIVE (AFU_ORTHOLOGUE AFUA_7G00850)-RELATED"/>
    <property type="match status" value="1"/>
</dbReference>
<dbReference type="PROSITE" id="PS51186">
    <property type="entry name" value="GNAT"/>
    <property type="match status" value="1"/>
</dbReference>
<dbReference type="EMBL" id="LANI01000003">
    <property type="protein sequence ID" value="KKJ77741.1"/>
    <property type="molecule type" value="Genomic_DNA"/>
</dbReference>
<comment type="caution">
    <text evidence="2">The sequence shown here is derived from an EMBL/GenBank/DDBJ whole genome shotgun (WGS) entry which is preliminary data.</text>
</comment>
<dbReference type="Pfam" id="PF13302">
    <property type="entry name" value="Acetyltransf_3"/>
    <property type="match status" value="1"/>
</dbReference>
<evidence type="ECO:0000259" key="1">
    <source>
        <dbReference type="PROSITE" id="PS51186"/>
    </source>
</evidence>
<dbReference type="RefSeq" id="WP_046503677.1">
    <property type="nucleotide sequence ID" value="NZ_LANI01000003.1"/>
</dbReference>
<proteinExistence type="predicted"/>